<name>A0A3M7RCU9_BRAPC</name>
<dbReference type="Proteomes" id="UP000276133">
    <property type="component" value="Unassembled WGS sequence"/>
</dbReference>
<dbReference type="PANTHER" id="PTHR43377:SF2">
    <property type="entry name" value="BINDING ROSSMANN FOLD OXIDOREDUCTASE, PUTATIVE (AFU_ORTHOLOGUE AFUA_4G00560)-RELATED"/>
    <property type="match status" value="1"/>
</dbReference>
<feature type="domain" description="Gfo/Idh/MocA-like oxidoreductase N-terminal" evidence="1">
    <location>
        <begin position="5"/>
        <end position="122"/>
    </location>
</feature>
<organism evidence="3 4">
    <name type="scientific">Brachionus plicatilis</name>
    <name type="common">Marine rotifer</name>
    <name type="synonym">Brachionus muelleri</name>
    <dbReference type="NCBI Taxonomy" id="10195"/>
    <lineage>
        <taxon>Eukaryota</taxon>
        <taxon>Metazoa</taxon>
        <taxon>Spiralia</taxon>
        <taxon>Gnathifera</taxon>
        <taxon>Rotifera</taxon>
        <taxon>Eurotatoria</taxon>
        <taxon>Monogononta</taxon>
        <taxon>Pseudotrocha</taxon>
        <taxon>Ploima</taxon>
        <taxon>Brachionidae</taxon>
        <taxon>Brachionus</taxon>
    </lineage>
</organism>
<dbReference type="InterPro" id="IPR051450">
    <property type="entry name" value="Gfo/Idh/MocA_Oxidoreductases"/>
</dbReference>
<proteinExistence type="predicted"/>
<dbReference type="STRING" id="10195.A0A3M7RCU9"/>
<dbReference type="InterPro" id="IPR000683">
    <property type="entry name" value="Gfo/Idh/MocA-like_OxRdtase_N"/>
</dbReference>
<dbReference type="Gene3D" id="3.40.50.720">
    <property type="entry name" value="NAD(P)-binding Rossmann-like Domain"/>
    <property type="match status" value="1"/>
</dbReference>
<protein>
    <submittedName>
        <fullName evidence="3">Oxidoreductase isoform X1</fullName>
    </submittedName>
</protein>
<gene>
    <name evidence="3" type="ORF">BpHYR1_053111</name>
</gene>
<sequence>MKFVSILVVGCGNRGEVYGSYALKHPDRARVVAIAEPRVHLRRKVKEIHKLTNDKYIFSDWRDVIELDERVADCAIIALQDKFHKEATINFIKKGYHILLEKPMATLLEDCFQLTSAIRSHPSQINAVCHVLRYLAPCTKMKQLIDSGFIGNVVNISHTEPVGFYHFAHSFVRGNWNNESKSSFSLLAKCCHDIDLIMYWMEGKKCTQVQSFGSLNHFKKSNAPENSADLCMKCPVESECCYSAKKIYLTSDPSRWPAKVVLNSEIQNIFDNESDMEDLFVNKSLAEKVELLKKCLSHDSTQYGRCVYKMADNDVCDNQTVNLQFDDGSAATMTMIAFTKDICTRKTKIYGTKGMLEWDDATLYNKVIYTNFLNNTSEIIDCQNERHFDAINENENIKLDGHGGSDYYLMDSFIEACIKNDKSLVLTDFEDSFKSHLIVFAAEYSRRHNQIINIDDFCKNNGINMV</sequence>
<dbReference type="Pfam" id="PF02894">
    <property type="entry name" value="GFO_IDH_MocA_C"/>
    <property type="match status" value="1"/>
</dbReference>
<keyword evidence="4" id="KW-1185">Reference proteome</keyword>
<dbReference type="Pfam" id="PF01408">
    <property type="entry name" value="GFO_IDH_MocA"/>
    <property type="match status" value="1"/>
</dbReference>
<dbReference type="Gene3D" id="3.30.360.10">
    <property type="entry name" value="Dihydrodipicolinate Reductase, domain 2"/>
    <property type="match status" value="1"/>
</dbReference>
<dbReference type="InterPro" id="IPR004104">
    <property type="entry name" value="Gfo/Idh/MocA-like_OxRdtase_C"/>
</dbReference>
<dbReference type="AlphaFoldDB" id="A0A3M7RCU9"/>
<accession>A0A3M7RCU9</accession>
<reference evidence="3 4" key="1">
    <citation type="journal article" date="2018" name="Sci. Rep.">
        <title>Genomic signatures of local adaptation to the degree of environmental predictability in rotifers.</title>
        <authorList>
            <person name="Franch-Gras L."/>
            <person name="Hahn C."/>
            <person name="Garcia-Roger E.M."/>
            <person name="Carmona M.J."/>
            <person name="Serra M."/>
            <person name="Gomez A."/>
        </authorList>
    </citation>
    <scope>NUCLEOTIDE SEQUENCE [LARGE SCALE GENOMIC DNA]</scope>
    <source>
        <strain evidence="3">HYR1</strain>
    </source>
</reference>
<dbReference type="EMBL" id="REGN01003728">
    <property type="protein sequence ID" value="RNA21105.1"/>
    <property type="molecule type" value="Genomic_DNA"/>
</dbReference>
<dbReference type="GO" id="GO:0000166">
    <property type="term" value="F:nucleotide binding"/>
    <property type="evidence" value="ECO:0007669"/>
    <property type="project" value="InterPro"/>
</dbReference>
<dbReference type="PANTHER" id="PTHR43377">
    <property type="entry name" value="BILIVERDIN REDUCTASE A"/>
    <property type="match status" value="1"/>
</dbReference>
<dbReference type="SUPFAM" id="SSF55347">
    <property type="entry name" value="Glyceraldehyde-3-phosphate dehydrogenase-like, C-terminal domain"/>
    <property type="match status" value="1"/>
</dbReference>
<evidence type="ECO:0000259" key="2">
    <source>
        <dbReference type="Pfam" id="PF02894"/>
    </source>
</evidence>
<dbReference type="InterPro" id="IPR036291">
    <property type="entry name" value="NAD(P)-bd_dom_sf"/>
</dbReference>
<evidence type="ECO:0000313" key="3">
    <source>
        <dbReference type="EMBL" id="RNA21105.1"/>
    </source>
</evidence>
<dbReference type="SUPFAM" id="SSF51735">
    <property type="entry name" value="NAD(P)-binding Rossmann-fold domains"/>
    <property type="match status" value="1"/>
</dbReference>
<dbReference type="OrthoDB" id="2129491at2759"/>
<comment type="caution">
    <text evidence="3">The sequence shown here is derived from an EMBL/GenBank/DDBJ whole genome shotgun (WGS) entry which is preliminary data.</text>
</comment>
<feature type="domain" description="Gfo/Idh/MocA-like oxidoreductase C-terminal" evidence="2">
    <location>
        <begin position="142"/>
        <end position="451"/>
    </location>
</feature>
<evidence type="ECO:0000259" key="1">
    <source>
        <dbReference type="Pfam" id="PF01408"/>
    </source>
</evidence>
<evidence type="ECO:0000313" key="4">
    <source>
        <dbReference type="Proteomes" id="UP000276133"/>
    </source>
</evidence>